<keyword evidence="10" id="KW-1185">Reference proteome</keyword>
<gene>
    <name evidence="9" type="ORF">ACFPOC_12080</name>
</gene>
<dbReference type="Gene3D" id="2.40.440.10">
    <property type="entry name" value="L,D-transpeptidase catalytic domain-like"/>
    <property type="match status" value="1"/>
</dbReference>
<evidence type="ECO:0000256" key="6">
    <source>
        <dbReference type="ARBA" id="ARBA00023316"/>
    </source>
</evidence>
<evidence type="ECO:0000313" key="9">
    <source>
        <dbReference type="EMBL" id="MFC5567146.1"/>
    </source>
</evidence>
<feature type="active site" description="Nucleophile" evidence="7">
    <location>
        <position position="142"/>
    </location>
</feature>
<organism evidence="9 10">
    <name type="scientific">Rubellimicrobium aerolatum</name>
    <dbReference type="NCBI Taxonomy" id="490979"/>
    <lineage>
        <taxon>Bacteria</taxon>
        <taxon>Pseudomonadati</taxon>
        <taxon>Pseudomonadota</taxon>
        <taxon>Alphaproteobacteria</taxon>
        <taxon>Rhodobacterales</taxon>
        <taxon>Roseobacteraceae</taxon>
        <taxon>Rubellimicrobium</taxon>
    </lineage>
</organism>
<dbReference type="CDD" id="cd16913">
    <property type="entry name" value="YkuD_like"/>
    <property type="match status" value="1"/>
</dbReference>
<dbReference type="GO" id="GO:0016740">
    <property type="term" value="F:transferase activity"/>
    <property type="evidence" value="ECO:0007669"/>
    <property type="project" value="UniProtKB-KW"/>
</dbReference>
<dbReference type="Proteomes" id="UP001596056">
    <property type="component" value="Unassembled WGS sequence"/>
</dbReference>
<dbReference type="Pfam" id="PF03734">
    <property type="entry name" value="YkuD"/>
    <property type="match status" value="1"/>
</dbReference>
<feature type="active site" description="Proton donor/acceptor" evidence="7">
    <location>
        <position position="126"/>
    </location>
</feature>
<feature type="domain" description="L,D-TPase catalytic" evidence="8">
    <location>
        <begin position="36"/>
        <end position="166"/>
    </location>
</feature>
<evidence type="ECO:0000256" key="7">
    <source>
        <dbReference type="PROSITE-ProRule" id="PRU01373"/>
    </source>
</evidence>
<dbReference type="InterPro" id="IPR005490">
    <property type="entry name" value="LD_TPept_cat_dom"/>
</dbReference>
<protein>
    <submittedName>
        <fullName evidence="9">Murein L,D-transpeptidase family protein</fullName>
        <ecNumber evidence="9">2.-.-.-</ecNumber>
    </submittedName>
</protein>
<dbReference type="RefSeq" id="WP_209842216.1">
    <property type="nucleotide sequence ID" value="NZ_JBHSNA010000011.1"/>
</dbReference>
<dbReference type="PANTHER" id="PTHR36699:SF1">
    <property type="entry name" value="L,D-TRANSPEPTIDASE YAFK-RELATED"/>
    <property type="match status" value="1"/>
</dbReference>
<evidence type="ECO:0000313" key="10">
    <source>
        <dbReference type="Proteomes" id="UP001596056"/>
    </source>
</evidence>
<keyword evidence="6 7" id="KW-0961">Cell wall biogenesis/degradation</keyword>
<evidence type="ECO:0000259" key="8">
    <source>
        <dbReference type="PROSITE" id="PS52029"/>
    </source>
</evidence>
<comment type="similarity">
    <text evidence="2">Belongs to the YkuD family.</text>
</comment>
<evidence type="ECO:0000256" key="1">
    <source>
        <dbReference type="ARBA" id="ARBA00004752"/>
    </source>
</evidence>
<keyword evidence="5 7" id="KW-0573">Peptidoglycan synthesis</keyword>
<comment type="pathway">
    <text evidence="1 7">Cell wall biogenesis; peptidoglycan biosynthesis.</text>
</comment>
<accession>A0ABW0SDX9</accession>
<evidence type="ECO:0000256" key="2">
    <source>
        <dbReference type="ARBA" id="ARBA00005992"/>
    </source>
</evidence>
<reference evidence="10" key="1">
    <citation type="journal article" date="2019" name="Int. J. Syst. Evol. Microbiol.">
        <title>The Global Catalogue of Microorganisms (GCM) 10K type strain sequencing project: providing services to taxonomists for standard genome sequencing and annotation.</title>
        <authorList>
            <consortium name="The Broad Institute Genomics Platform"/>
            <consortium name="The Broad Institute Genome Sequencing Center for Infectious Disease"/>
            <person name="Wu L."/>
            <person name="Ma J."/>
        </authorList>
    </citation>
    <scope>NUCLEOTIDE SEQUENCE [LARGE SCALE GENOMIC DNA]</scope>
    <source>
        <strain evidence="10">KACC 11588</strain>
    </source>
</reference>
<evidence type="ECO:0000256" key="3">
    <source>
        <dbReference type="ARBA" id="ARBA00022679"/>
    </source>
</evidence>
<dbReference type="EMBL" id="JBHSNA010000011">
    <property type="protein sequence ID" value="MFC5567146.1"/>
    <property type="molecule type" value="Genomic_DNA"/>
</dbReference>
<dbReference type="PROSITE" id="PS51318">
    <property type="entry name" value="TAT"/>
    <property type="match status" value="1"/>
</dbReference>
<keyword evidence="4 7" id="KW-0133">Cell shape</keyword>
<evidence type="ECO:0000256" key="4">
    <source>
        <dbReference type="ARBA" id="ARBA00022960"/>
    </source>
</evidence>
<evidence type="ECO:0000256" key="5">
    <source>
        <dbReference type="ARBA" id="ARBA00022984"/>
    </source>
</evidence>
<dbReference type="EC" id="2.-.-.-" evidence="9"/>
<dbReference type="PANTHER" id="PTHR36699">
    <property type="entry name" value="LD-TRANSPEPTIDASE"/>
    <property type="match status" value="1"/>
</dbReference>
<dbReference type="PROSITE" id="PS51257">
    <property type="entry name" value="PROKAR_LIPOPROTEIN"/>
    <property type="match status" value="1"/>
</dbReference>
<dbReference type="InterPro" id="IPR038063">
    <property type="entry name" value="Transpep_catalytic_dom"/>
</dbReference>
<sequence>MTISRRVLLGGALAAPVLAGCSRRPQSLAYDGPPVTGIVVTKAARRMLLLSGRTVICEHRVDLGSNPVGPKRWEGDGRTPEGFYIVDKRNPKSQYHLSVGISYPNAQDMAYAAALGRPPGGDIFFHGTPPDKPRGTDWTAGCMAVSNREIEEIYAMVRDGTPVWISP</sequence>
<proteinExistence type="inferred from homology"/>
<dbReference type="InterPro" id="IPR006311">
    <property type="entry name" value="TAT_signal"/>
</dbReference>
<dbReference type="PROSITE" id="PS52029">
    <property type="entry name" value="LD_TPASE"/>
    <property type="match status" value="1"/>
</dbReference>
<name>A0ABW0SDX9_9RHOB</name>
<comment type="caution">
    <text evidence="9">The sequence shown here is derived from an EMBL/GenBank/DDBJ whole genome shotgun (WGS) entry which is preliminary data.</text>
</comment>
<keyword evidence="3 9" id="KW-0808">Transferase</keyword>
<dbReference type="SUPFAM" id="SSF141523">
    <property type="entry name" value="L,D-transpeptidase catalytic domain-like"/>
    <property type="match status" value="1"/>
</dbReference>